<dbReference type="GO" id="GO:0016853">
    <property type="term" value="F:isomerase activity"/>
    <property type="evidence" value="ECO:0007669"/>
    <property type="project" value="UniProtKB-KW"/>
</dbReference>
<dbReference type="InterPro" id="IPR013022">
    <property type="entry name" value="Xyl_isomerase-like_TIM-brl"/>
</dbReference>
<evidence type="ECO:0000259" key="1">
    <source>
        <dbReference type="Pfam" id="PF01261"/>
    </source>
</evidence>
<dbReference type="AlphaFoldDB" id="A0A1T5DBG2"/>
<sequence length="307" mass="34546">MDRRKFMGSAMATAGMLTGFEAVSGAEKAPTQFADKLSLKILGTNWGFAGTTDAFCAAVKNEGYDGIEMWWPGTKEKQKELFTALKKHNLDVGLLCGSGEKDYAAHLDAFKKQIDAASTQFEQKPLYINCHSGKDFFTYDQNKAFIDHTSAATAKTGIPIYHETHRGRMLFAAHIARNFIEKNPDLRLTLDISHWCNVHESLLADQQETIQLALARVGHIHSRIGHEEGPQVNDPRAPEWDAAVKAHLAWWDKVVEYKVKSGETLTVLTEFGPPNYLPTVPFTHQPLADQWAINVHMMHLLRKRYLK</sequence>
<dbReference type="Proteomes" id="UP000190897">
    <property type="component" value="Unassembled WGS sequence"/>
</dbReference>
<accession>A0A1T5DBG2</accession>
<organism evidence="2 3">
    <name type="scientific">Dyadobacter psychrophilus</name>
    <dbReference type="NCBI Taxonomy" id="651661"/>
    <lineage>
        <taxon>Bacteria</taxon>
        <taxon>Pseudomonadati</taxon>
        <taxon>Bacteroidota</taxon>
        <taxon>Cytophagia</taxon>
        <taxon>Cytophagales</taxon>
        <taxon>Spirosomataceae</taxon>
        <taxon>Dyadobacter</taxon>
    </lineage>
</organism>
<protein>
    <submittedName>
        <fullName evidence="2">Sugar phosphate isomerase/epimerase</fullName>
    </submittedName>
</protein>
<dbReference type="InterPro" id="IPR036237">
    <property type="entry name" value="Xyl_isomerase-like_sf"/>
</dbReference>
<dbReference type="Pfam" id="PF01261">
    <property type="entry name" value="AP_endonuc_2"/>
    <property type="match status" value="1"/>
</dbReference>
<name>A0A1T5DBG2_9BACT</name>
<dbReference type="OrthoDB" id="2555274at2"/>
<proteinExistence type="predicted"/>
<reference evidence="3" key="1">
    <citation type="submission" date="2017-02" db="EMBL/GenBank/DDBJ databases">
        <authorList>
            <person name="Varghese N."/>
            <person name="Submissions S."/>
        </authorList>
    </citation>
    <scope>NUCLEOTIDE SEQUENCE [LARGE SCALE GENOMIC DNA]</scope>
    <source>
        <strain evidence="3">DSM 22270</strain>
    </source>
</reference>
<evidence type="ECO:0000313" key="3">
    <source>
        <dbReference type="Proteomes" id="UP000190897"/>
    </source>
</evidence>
<keyword evidence="2" id="KW-0413">Isomerase</keyword>
<dbReference type="Gene3D" id="3.20.20.150">
    <property type="entry name" value="Divalent-metal-dependent TIM barrel enzymes"/>
    <property type="match status" value="1"/>
</dbReference>
<dbReference type="RefSeq" id="WP_082215247.1">
    <property type="nucleotide sequence ID" value="NZ_FUZA01000002.1"/>
</dbReference>
<dbReference type="STRING" id="651661.SAMN05660293_01494"/>
<gene>
    <name evidence="2" type="ORF">SAMN05660293_01494</name>
</gene>
<feature type="domain" description="Xylose isomerase-like TIM barrel" evidence="1">
    <location>
        <begin position="57"/>
        <end position="221"/>
    </location>
</feature>
<dbReference type="SUPFAM" id="SSF51658">
    <property type="entry name" value="Xylose isomerase-like"/>
    <property type="match status" value="1"/>
</dbReference>
<evidence type="ECO:0000313" key="2">
    <source>
        <dbReference type="EMBL" id="SKB68946.1"/>
    </source>
</evidence>
<dbReference type="EMBL" id="FUZA01000002">
    <property type="protein sequence ID" value="SKB68946.1"/>
    <property type="molecule type" value="Genomic_DNA"/>
</dbReference>
<keyword evidence="3" id="KW-1185">Reference proteome</keyword>